<dbReference type="PANTHER" id="PTHR32114:SF2">
    <property type="entry name" value="ABC TRANSPORTER ABCH.3"/>
    <property type="match status" value="1"/>
</dbReference>
<feature type="coiled-coil region" evidence="4">
    <location>
        <begin position="218"/>
        <end position="286"/>
    </location>
</feature>
<dbReference type="Pfam" id="PF13476">
    <property type="entry name" value="AAA_23"/>
    <property type="match status" value="1"/>
</dbReference>
<comment type="similarity">
    <text evidence="1">Belongs to the SMC family. SbcC subfamily.</text>
</comment>
<feature type="coiled-coil region" evidence="4">
    <location>
        <begin position="381"/>
        <end position="415"/>
    </location>
</feature>
<dbReference type="EMBL" id="JAOQKI010000001">
    <property type="protein sequence ID" value="MCU6715721.1"/>
    <property type="molecule type" value="Genomic_DNA"/>
</dbReference>
<organism evidence="6 7">
    <name type="scientific">Roseburia amylophila</name>
    <dbReference type="NCBI Taxonomy" id="2981794"/>
    <lineage>
        <taxon>Bacteria</taxon>
        <taxon>Bacillati</taxon>
        <taxon>Bacillota</taxon>
        <taxon>Clostridia</taxon>
        <taxon>Lachnospirales</taxon>
        <taxon>Lachnospiraceae</taxon>
        <taxon>Roseburia</taxon>
    </lineage>
</organism>
<dbReference type="Proteomes" id="UP001209666">
    <property type="component" value="Unassembled WGS sequence"/>
</dbReference>
<evidence type="ECO:0000256" key="2">
    <source>
        <dbReference type="ARBA" id="ARBA00011322"/>
    </source>
</evidence>
<dbReference type="InterPro" id="IPR038729">
    <property type="entry name" value="Rad50/SbcC_AAA"/>
</dbReference>
<feature type="domain" description="Rad50/SbcC-type AAA" evidence="5">
    <location>
        <begin position="5"/>
        <end position="281"/>
    </location>
</feature>
<keyword evidence="7" id="KW-1185">Reference proteome</keyword>
<evidence type="ECO:0000256" key="1">
    <source>
        <dbReference type="ARBA" id="ARBA00006930"/>
    </source>
</evidence>
<protein>
    <recommendedName>
        <fullName evidence="3">Nuclease SbcCD subunit C</fullName>
    </recommendedName>
</protein>
<dbReference type="SUPFAM" id="SSF52540">
    <property type="entry name" value="P-loop containing nucleoside triphosphate hydrolases"/>
    <property type="match status" value="2"/>
</dbReference>
<dbReference type="Gene3D" id="3.40.50.300">
    <property type="entry name" value="P-loop containing nucleotide triphosphate hydrolases"/>
    <property type="match status" value="2"/>
</dbReference>
<evidence type="ECO:0000313" key="7">
    <source>
        <dbReference type="Proteomes" id="UP001209666"/>
    </source>
</evidence>
<dbReference type="RefSeq" id="WP_262623120.1">
    <property type="nucleotide sequence ID" value="NZ_JAOQKI010000001.1"/>
</dbReference>
<name>A0ABT2S9Q2_9FIRM</name>
<comment type="subunit">
    <text evidence="2">Heterodimer of SbcC and SbcD.</text>
</comment>
<evidence type="ECO:0000259" key="5">
    <source>
        <dbReference type="Pfam" id="PF13476"/>
    </source>
</evidence>
<evidence type="ECO:0000313" key="6">
    <source>
        <dbReference type="EMBL" id="MCU6715721.1"/>
    </source>
</evidence>
<dbReference type="InterPro" id="IPR027417">
    <property type="entry name" value="P-loop_NTPase"/>
</dbReference>
<dbReference type="PANTHER" id="PTHR32114">
    <property type="entry name" value="ABC TRANSPORTER ABCH.3"/>
    <property type="match status" value="1"/>
</dbReference>
<keyword evidence="4" id="KW-0175">Coiled coil</keyword>
<accession>A0ABT2S9Q2</accession>
<evidence type="ECO:0000256" key="4">
    <source>
        <dbReference type="SAM" id="Coils"/>
    </source>
</evidence>
<evidence type="ECO:0000256" key="3">
    <source>
        <dbReference type="ARBA" id="ARBA00013368"/>
    </source>
</evidence>
<proteinExistence type="inferred from homology"/>
<comment type="caution">
    <text evidence="6">The sequence shown here is derived from an EMBL/GenBank/DDBJ whole genome shotgun (WGS) entry which is preliminary data.</text>
</comment>
<reference evidence="6 7" key="1">
    <citation type="journal article" date="2021" name="ISME Commun">
        <title>Automated analysis of genomic sequences facilitates high-throughput and comprehensive description of bacteria.</title>
        <authorList>
            <person name="Hitch T.C.A."/>
        </authorList>
    </citation>
    <scope>NUCLEOTIDE SEQUENCE [LARGE SCALE GENOMIC DNA]</scope>
    <source>
        <strain evidence="6 7">Sanger_19</strain>
    </source>
</reference>
<feature type="coiled-coil region" evidence="4">
    <location>
        <begin position="449"/>
        <end position="521"/>
    </location>
</feature>
<gene>
    <name evidence="6" type="ORF">OCV43_00330</name>
</gene>
<sequence>MLLKSIKLENFRQFRNESIDFAQGEGGKNVTIIIGENGTGKTTFAQAFFWCLYGETEFSDKIILNKMVATEMTPGSEEKVRVTLALRHGEVDYTLIREQAYHKDYANNVKGDNTVFDIAIKDTSGNTSYVKKSQCEAEVKSILPKELSRYFFFDGERIEKMSKDISTGKKATDFAEAVKGLLGLNAMISAIGHFNPRSSLSVIGSYEKSFDSKSNTKIQEYTAKIDKCNARLAEIDAALEELDTQKAAAETRKSEKVIELKQYSEGKKLQKEKEDLQKQIENTTRMRATVYKTMCKDFNASMSPFFSISLIKRALEVLSRHDYSGKDIPFIRDKTIEYLLKQKVCLCGTHLDEGSVPYEKVKSLLDVIPPKSLSTYVTDFKKESKRRAGALQDLVEQMQENLATASQQSDDIMDKTDELHKIEAKLSGKDVSEKVRAINNEIQICVKTINKCNNDRDKLNIERGGLEKERERADTERQNLTLLDEKNRKTQMYLTYARKIYEELENVYRTSEEEIRNRLQDTINDIFKQIYEGGLSLTIDSKYHITVQANDYEGDVETSTAQSISVIFAFITGIIKMARENRNASDDDAKLLSSEPYPLVMDAPLSAFDKRRIKTVCEALPETAEQVIIFIKDTDGELAEDYMGNRIGSRHQFDKKNEFETNLV</sequence>